<dbReference type="STRING" id="2018661.A0A2A2LCW0"/>
<name>A0A2A2LCW0_9BILA</name>
<feature type="signal peptide" evidence="1">
    <location>
        <begin position="1"/>
        <end position="17"/>
    </location>
</feature>
<evidence type="ECO:0000313" key="4">
    <source>
        <dbReference type="Proteomes" id="UP000218231"/>
    </source>
</evidence>
<keyword evidence="1" id="KW-0732">Signal</keyword>
<gene>
    <name evidence="3" type="ORF">WR25_10203</name>
</gene>
<dbReference type="OrthoDB" id="10259545at2759"/>
<evidence type="ECO:0000313" key="3">
    <source>
        <dbReference type="EMBL" id="PAV84052.1"/>
    </source>
</evidence>
<feature type="domain" description="Tryptophan synthase beta chain-like PALP" evidence="2">
    <location>
        <begin position="49"/>
        <end position="251"/>
    </location>
</feature>
<accession>A0A2A2LCW0</accession>
<protein>
    <recommendedName>
        <fullName evidence="2">Tryptophan synthase beta chain-like PALP domain-containing protein</fullName>
    </recommendedName>
</protein>
<dbReference type="InterPro" id="IPR036052">
    <property type="entry name" value="TrpB-like_PALP_sf"/>
</dbReference>
<dbReference type="SUPFAM" id="SSF53686">
    <property type="entry name" value="Tryptophan synthase beta subunit-like PLP-dependent enzymes"/>
    <property type="match status" value="1"/>
</dbReference>
<dbReference type="InterPro" id="IPR001926">
    <property type="entry name" value="TrpB-like_PALP"/>
</dbReference>
<dbReference type="Pfam" id="PF00291">
    <property type="entry name" value="PALP"/>
    <property type="match status" value="1"/>
</dbReference>
<organism evidence="3 4">
    <name type="scientific">Diploscapter pachys</name>
    <dbReference type="NCBI Taxonomy" id="2018661"/>
    <lineage>
        <taxon>Eukaryota</taxon>
        <taxon>Metazoa</taxon>
        <taxon>Ecdysozoa</taxon>
        <taxon>Nematoda</taxon>
        <taxon>Chromadorea</taxon>
        <taxon>Rhabditida</taxon>
        <taxon>Rhabditina</taxon>
        <taxon>Rhabditomorpha</taxon>
        <taxon>Rhabditoidea</taxon>
        <taxon>Rhabditidae</taxon>
        <taxon>Diploscapter</taxon>
    </lineage>
</organism>
<sequence>MLFVWLLYYCFSGLVYSEISQNSVNLNTILTPQTIEPKLPPLEIAPADQLTGHTPIYKFTLPARENVQIVFKNETGTKSGSLKHRYAWALVTWALIEGYIKQNTPVFEASSGNTAASLAYMCKLIGVNFTAIVPDTIEDVKTKHITQWGASVIKVPIAERLVRARKFAEDHNGFFMNQFGNSFLAEEFHESGNYQFESTNMFHEMVNQLNDGNLNGEKLLVPKYFVHAAGTVGRYIKKYMINTQVVLADTEFSIYWDYVIHSQFTNVMRKHGINGGTSTGVNFVAALHLAAQDTSKDRFMIATILADSGDNYETSYFNRTWIQENFKDSDSLRSYDCWQEAIENALKFGIDPLSSNECKIRKNSGVKKA</sequence>
<dbReference type="Proteomes" id="UP000218231">
    <property type="component" value="Unassembled WGS sequence"/>
</dbReference>
<evidence type="ECO:0000259" key="2">
    <source>
        <dbReference type="Pfam" id="PF00291"/>
    </source>
</evidence>
<comment type="caution">
    <text evidence="3">The sequence shown here is derived from an EMBL/GenBank/DDBJ whole genome shotgun (WGS) entry which is preliminary data.</text>
</comment>
<keyword evidence="4" id="KW-1185">Reference proteome</keyword>
<dbReference type="GO" id="GO:0019344">
    <property type="term" value="P:cysteine biosynthetic process"/>
    <property type="evidence" value="ECO:0007669"/>
    <property type="project" value="UniProtKB-ARBA"/>
</dbReference>
<feature type="chain" id="PRO_5012109930" description="Tryptophan synthase beta chain-like PALP domain-containing protein" evidence="1">
    <location>
        <begin position="18"/>
        <end position="369"/>
    </location>
</feature>
<evidence type="ECO:0000256" key="1">
    <source>
        <dbReference type="SAM" id="SignalP"/>
    </source>
</evidence>
<reference evidence="3 4" key="1">
    <citation type="journal article" date="2017" name="Curr. Biol.">
        <title>Genome architecture and evolution of a unichromosomal asexual nematode.</title>
        <authorList>
            <person name="Fradin H."/>
            <person name="Zegar C."/>
            <person name="Gutwein M."/>
            <person name="Lucas J."/>
            <person name="Kovtun M."/>
            <person name="Corcoran D."/>
            <person name="Baugh L.R."/>
            <person name="Kiontke K."/>
            <person name="Gunsalus K."/>
            <person name="Fitch D.H."/>
            <person name="Piano F."/>
        </authorList>
    </citation>
    <scope>NUCLEOTIDE SEQUENCE [LARGE SCALE GENOMIC DNA]</scope>
    <source>
        <strain evidence="3">PF1309</strain>
    </source>
</reference>
<dbReference type="EMBL" id="LIAE01006892">
    <property type="protein sequence ID" value="PAV84052.1"/>
    <property type="molecule type" value="Genomic_DNA"/>
</dbReference>
<proteinExistence type="predicted"/>
<dbReference type="Gene3D" id="3.40.50.1100">
    <property type="match status" value="3"/>
</dbReference>
<dbReference type="InterPro" id="IPR050214">
    <property type="entry name" value="Cys_Synth/Cystath_Beta-Synth"/>
</dbReference>
<dbReference type="PANTHER" id="PTHR10314">
    <property type="entry name" value="CYSTATHIONINE BETA-SYNTHASE"/>
    <property type="match status" value="1"/>
</dbReference>
<dbReference type="AlphaFoldDB" id="A0A2A2LCW0"/>